<name>A0ACB7X6E7_9ERIC</name>
<sequence length="1032" mass="115282">MHFTSILMASSLHFTALFWHLLNLMLGIYPGRGTFVADLSEEIGASPDQVLQFTKFGECFQLNLLYGLAAPPLAEAKRLKSVLRKVAFVGLYVQQSTSSGREGYRTYKSLNIAFSMALTLISFFMIISEDEDEDAGSYCDAVHESILIQTLQTEKAELGGDLVIQNVKLSSALSQCNAKDELVEIHAKMAEEALAGWEKAESEVMSLKEELDDVKRRRVAGEERLTPLDRTRKECMQQLRLVHEEHVQRCHGAVMKTSKELKKSWIVLEEKLDHINIRLSKLGAENTQLSKALLVEEKFIPDMNKQRTRVEVDFKALMTRLESIEKEIASLKYKVRVLEKELEIRSNAREFNYRMADVAHKEHLESAKTIAKLKSECRRLPVLVCMRLPGPATLAKLNYGIEMLGMDQVETRRRKSNPSPTGSFGFSMGNFPGTPNKSLNYLVEKLCALEEENRSSLSAKTSLICMETKRNMHIAHELPVASMSDMGSDDKVRIAESLASALNSDLEHSKNGKHMGTLLQRAVGASDRDLMDDFVEMEKLAIVYVDKPFGSSHLASVERSEFVDNLENQSVAVHSDVTGYVCWKHPVKSPPVDAVQEEKLLQTGAVENLLEQSFFVQLLDGSIVELDQSLRDAIVESLQKMSSSALRCLGFTCKDNLLEFAARSGDEDHPAHQLLLQPSNYLSIESNLIFVGFAGLRDPPRKEVSQAIEDCRAAGIRVMVITGENKNTAEAIYCEIGVFGPDEDISSKSLTGRDFMDHSDSKSHLRQTGGILFSRAEPRHKQEIVRFLKEDGEVVAMTGDGVNDAPAVKLANNGIAMGIAGTKVASVGEGRSIYSNMKAFLRFFIITILLLWGIRPATGQPPPPRQQSCNHYGVALTWVPTFCNGKIPSCYNNRAKFSIHGVWGFDSIGAPVPCGGSRTFVHPWGPLLSQCKYNWPNLNGPNARFWEKEWNEHGHCCPFPLSTTYLRFGVNAEKTFRRAFGGSPNSAIGETLMHMGTFLYFTPYVMPSIFNINNFKNMINLEVYATNQPKYI</sequence>
<comment type="caution">
    <text evidence="1">The sequence shown here is derived from an EMBL/GenBank/DDBJ whole genome shotgun (WGS) entry which is preliminary data.</text>
</comment>
<protein>
    <submittedName>
        <fullName evidence="1">Uncharacterized protein</fullName>
    </submittedName>
</protein>
<proteinExistence type="predicted"/>
<gene>
    <name evidence="1" type="ORF">Vadar_034615</name>
</gene>
<evidence type="ECO:0000313" key="1">
    <source>
        <dbReference type="EMBL" id="KAH7836317.1"/>
    </source>
</evidence>
<dbReference type="EMBL" id="CM037152">
    <property type="protein sequence ID" value="KAH7836317.1"/>
    <property type="molecule type" value="Genomic_DNA"/>
</dbReference>
<accession>A0ACB7X6E7</accession>
<dbReference type="Proteomes" id="UP000828048">
    <property type="component" value="Chromosome 2"/>
</dbReference>
<evidence type="ECO:0000313" key="2">
    <source>
        <dbReference type="Proteomes" id="UP000828048"/>
    </source>
</evidence>
<organism evidence="1 2">
    <name type="scientific">Vaccinium darrowii</name>
    <dbReference type="NCBI Taxonomy" id="229202"/>
    <lineage>
        <taxon>Eukaryota</taxon>
        <taxon>Viridiplantae</taxon>
        <taxon>Streptophyta</taxon>
        <taxon>Embryophyta</taxon>
        <taxon>Tracheophyta</taxon>
        <taxon>Spermatophyta</taxon>
        <taxon>Magnoliopsida</taxon>
        <taxon>eudicotyledons</taxon>
        <taxon>Gunneridae</taxon>
        <taxon>Pentapetalae</taxon>
        <taxon>asterids</taxon>
        <taxon>Ericales</taxon>
        <taxon>Ericaceae</taxon>
        <taxon>Vaccinioideae</taxon>
        <taxon>Vaccinieae</taxon>
        <taxon>Vaccinium</taxon>
    </lineage>
</organism>
<reference evidence="1 2" key="1">
    <citation type="journal article" date="2021" name="Hortic Res">
        <title>High-quality reference genome and annotation aids understanding of berry development for evergreen blueberry (Vaccinium darrowii).</title>
        <authorList>
            <person name="Yu J."/>
            <person name="Hulse-Kemp A.M."/>
            <person name="Babiker E."/>
            <person name="Staton M."/>
        </authorList>
    </citation>
    <scope>NUCLEOTIDE SEQUENCE [LARGE SCALE GENOMIC DNA]</scope>
    <source>
        <strain evidence="2">cv. NJ 8807/NJ 8810</strain>
        <tissue evidence="1">Young leaf</tissue>
    </source>
</reference>
<keyword evidence="2" id="KW-1185">Reference proteome</keyword>